<feature type="domain" description="2TM" evidence="2">
    <location>
        <begin position="93"/>
        <end position="149"/>
    </location>
</feature>
<protein>
    <recommendedName>
        <fullName evidence="2">2TM domain-containing protein</fullName>
    </recommendedName>
</protein>
<accession>A0A0F9SP23</accession>
<feature type="domain" description="2TM" evidence="2">
    <location>
        <begin position="402"/>
        <end position="448"/>
    </location>
</feature>
<feature type="transmembrane region" description="Helical" evidence="1">
    <location>
        <begin position="49"/>
        <end position="71"/>
    </location>
</feature>
<sequence>MNETKKVSGLAGLLSNRILIIVHLFAYVAVMLLLTLIWGVTLTQRDTNYFLPFFAIFGWGFFIGFHALVYLMYNDKVKFLSELRTQAGFKVLFIFHAWFYLLINLFLMIFDLTTTPELVWFFWPLGGWGVAFGFHAFGYFTWDKSIEKQKGKLSKKYPDYSEQRIKELATSKLLGIEILLMHLTYFSVVAVIAYSTQIWTIFDVTFESVIQSTLGWGLFVGLHLLAYYLVNYVETISIVMKGLILHIIAYVGLSILGLWQQFTSGQEIFWWHIPVILWAVMIVMHILVTLKWDAINPRALEKVKSRSREGLEEFRYQRITYWLVFWRFSFLAHIIMYFLGLILLLPIANEIGEITFETISINGLDLLGITALGWLIALFVHGAMYLVVMRNVRGFLMWTAIIHLAAYIGAIPLLITINVLITPEFLWSAIALGGWGIGLGAHILIAYLTK</sequence>
<evidence type="ECO:0000313" key="3">
    <source>
        <dbReference type="EMBL" id="KKN64152.1"/>
    </source>
</evidence>
<evidence type="ECO:0000259" key="2">
    <source>
        <dbReference type="Pfam" id="PF13239"/>
    </source>
</evidence>
<dbReference type="InterPro" id="IPR025698">
    <property type="entry name" value="2TM_dom"/>
</dbReference>
<keyword evidence="1" id="KW-0812">Transmembrane</keyword>
<keyword evidence="1" id="KW-1133">Transmembrane helix</keyword>
<proteinExistence type="predicted"/>
<feature type="transmembrane region" description="Helical" evidence="1">
    <location>
        <begin position="395"/>
        <end position="419"/>
    </location>
</feature>
<feature type="transmembrane region" description="Helical" evidence="1">
    <location>
        <begin position="214"/>
        <end position="230"/>
    </location>
</feature>
<dbReference type="Pfam" id="PF13239">
    <property type="entry name" value="2TM"/>
    <property type="match status" value="2"/>
</dbReference>
<organism evidence="3">
    <name type="scientific">marine sediment metagenome</name>
    <dbReference type="NCBI Taxonomy" id="412755"/>
    <lineage>
        <taxon>unclassified sequences</taxon>
        <taxon>metagenomes</taxon>
        <taxon>ecological metagenomes</taxon>
    </lineage>
</organism>
<feature type="transmembrane region" description="Helical" evidence="1">
    <location>
        <begin position="268"/>
        <end position="288"/>
    </location>
</feature>
<comment type="caution">
    <text evidence="3">The sequence shown here is derived from an EMBL/GenBank/DDBJ whole genome shotgun (WGS) entry which is preliminary data.</text>
</comment>
<feature type="transmembrane region" description="Helical" evidence="1">
    <location>
        <begin position="324"/>
        <end position="347"/>
    </location>
</feature>
<evidence type="ECO:0000256" key="1">
    <source>
        <dbReference type="SAM" id="Phobius"/>
    </source>
</evidence>
<keyword evidence="1" id="KW-0472">Membrane</keyword>
<feature type="transmembrane region" description="Helical" evidence="1">
    <location>
        <begin position="20"/>
        <end position="43"/>
    </location>
</feature>
<dbReference type="EMBL" id="LAZR01000566">
    <property type="protein sequence ID" value="KKN64152.1"/>
    <property type="molecule type" value="Genomic_DNA"/>
</dbReference>
<name>A0A0F9SP23_9ZZZZ</name>
<dbReference type="AlphaFoldDB" id="A0A0F9SP23"/>
<feature type="transmembrane region" description="Helical" evidence="1">
    <location>
        <begin position="242"/>
        <end position="262"/>
    </location>
</feature>
<feature type="transmembrane region" description="Helical" evidence="1">
    <location>
        <begin position="425"/>
        <end position="448"/>
    </location>
</feature>
<gene>
    <name evidence="3" type="ORF">LCGC14_0494460</name>
</gene>
<feature type="transmembrane region" description="Helical" evidence="1">
    <location>
        <begin position="173"/>
        <end position="194"/>
    </location>
</feature>
<feature type="transmembrane region" description="Helical" evidence="1">
    <location>
        <begin position="367"/>
        <end position="388"/>
    </location>
</feature>
<feature type="transmembrane region" description="Helical" evidence="1">
    <location>
        <begin position="122"/>
        <end position="142"/>
    </location>
</feature>
<feature type="transmembrane region" description="Helical" evidence="1">
    <location>
        <begin position="91"/>
        <end position="110"/>
    </location>
</feature>
<reference evidence="3" key="1">
    <citation type="journal article" date="2015" name="Nature">
        <title>Complex archaea that bridge the gap between prokaryotes and eukaryotes.</title>
        <authorList>
            <person name="Spang A."/>
            <person name="Saw J.H."/>
            <person name="Jorgensen S.L."/>
            <person name="Zaremba-Niedzwiedzka K."/>
            <person name="Martijn J."/>
            <person name="Lind A.E."/>
            <person name="van Eijk R."/>
            <person name="Schleper C."/>
            <person name="Guy L."/>
            <person name="Ettema T.J."/>
        </authorList>
    </citation>
    <scope>NUCLEOTIDE SEQUENCE</scope>
</reference>